<organism evidence="1">
    <name type="scientific">marine sediment metagenome</name>
    <dbReference type="NCBI Taxonomy" id="412755"/>
    <lineage>
        <taxon>unclassified sequences</taxon>
        <taxon>metagenomes</taxon>
        <taxon>ecological metagenomes</taxon>
    </lineage>
</organism>
<proteinExistence type="predicted"/>
<protein>
    <submittedName>
        <fullName evidence="1">Uncharacterized protein</fullName>
    </submittedName>
</protein>
<dbReference type="AlphaFoldDB" id="A0A0F9GNE8"/>
<sequence length="76" mass="9205">MKRSAICKWSIILLHKHPRWIQLRAFFRKTGIWKANWDGGIIYWWFEKANLTLPVDYERRLFQQGLIEGLLTSRSD</sequence>
<evidence type="ECO:0000313" key="1">
    <source>
        <dbReference type="EMBL" id="KKM00309.1"/>
    </source>
</evidence>
<name>A0A0F9GNE8_9ZZZZ</name>
<gene>
    <name evidence="1" type="ORF">LCGC14_1805740</name>
</gene>
<accession>A0A0F9GNE8</accession>
<comment type="caution">
    <text evidence="1">The sequence shown here is derived from an EMBL/GenBank/DDBJ whole genome shotgun (WGS) entry which is preliminary data.</text>
</comment>
<dbReference type="EMBL" id="LAZR01017463">
    <property type="protein sequence ID" value="KKM00309.1"/>
    <property type="molecule type" value="Genomic_DNA"/>
</dbReference>
<reference evidence="1" key="1">
    <citation type="journal article" date="2015" name="Nature">
        <title>Complex archaea that bridge the gap between prokaryotes and eukaryotes.</title>
        <authorList>
            <person name="Spang A."/>
            <person name="Saw J.H."/>
            <person name="Jorgensen S.L."/>
            <person name="Zaremba-Niedzwiedzka K."/>
            <person name="Martijn J."/>
            <person name="Lind A.E."/>
            <person name="van Eijk R."/>
            <person name="Schleper C."/>
            <person name="Guy L."/>
            <person name="Ettema T.J."/>
        </authorList>
    </citation>
    <scope>NUCLEOTIDE SEQUENCE</scope>
</reference>